<feature type="region of interest" description="Disordered" evidence="1">
    <location>
        <begin position="1"/>
        <end position="22"/>
    </location>
</feature>
<sequence>MAKKNPVFDHQKSPITSMSHAQPRIVDVVENTNNTLYQDDDDDICPVCESECTCRNRATTSTLPTPSTSSVTPPVIQDVHPLKIKLTLPPHFKSRRLQAPAQISTENTGGVPHVLPGALPPRRRGRPSKAAIAARDAAVRAQTAVNGYTEPLPVYRPKTKATHVSKPRKPRLAGTFISNHASSSRVVVPPTPADDSDFDDVHSETFPTFVSAASSSHSSSSESDESITSIDSEGEVDSEDDEARPLSRSLRHKIRTKKDLLVGDEASRKRKHTNNWEIKSRMRSEGPEDAVMDVDSDGASSIDGADDEDEEEEEANEEDVEADVENEGLGEPEPDDEDEPPLDGKLGVSFGGVTSGWSEDEESSFDADLFFAHLEDSSDSDSSPNVLHDPEFASDAEESDADFSRRLSADERDALLLTDVDPSAHTRRGNGELEFGLSLHGLSFGWDGQLLLSRQMDAAHLDVDLGVTTEDDIDMTAGSDSETTADETTHVLQDAGIILEETDGETTEDELVDADGLPNPRAMMLFRWPTTVSAINPLSTMSSSNHFTPPADASTSVRIALASFPAQRSSPPPTPADILAGKVSNGDLDELEMKQMQSEFVDRPKRGGVVMGSFVMATEHAGAFAVVDGSGQETPAAFPRIRILRKPKTDKSREDSKDLRSEIETNDNGSQDVPPPSDSVPPSSSDEVTPQSQTQESEDCPDAFDLGDVLETSFLDLEPVSPERSTTDSFWSPGGFQSDATHSNNLNRWDRIPVATFRRTRETATLDYPGSDTSVGGNLVGTPLAQSILKSRDKQSKGGQDKRKGKRAQKLVISPVLLPLRDGDGVLASSEPPFSNQDQSHHHKSRKERKENAKKKAMGKYASRRFQQHQQQNHNHHHHHHHYPNMKSRGSSSMQRTNFFASSSSSVPHLSI</sequence>
<proteinExistence type="predicted"/>
<dbReference type="EMBL" id="OZ037951">
    <property type="protein sequence ID" value="CAL1714954.1"/>
    <property type="molecule type" value="Genomic_DNA"/>
</dbReference>
<feature type="compositionally biased region" description="Acidic residues" evidence="1">
    <location>
        <begin position="232"/>
        <end position="242"/>
    </location>
</feature>
<feature type="region of interest" description="Disordered" evidence="1">
    <location>
        <begin position="786"/>
        <end position="810"/>
    </location>
</feature>
<feature type="compositionally biased region" description="Acidic residues" evidence="1">
    <location>
        <begin position="304"/>
        <end position="341"/>
    </location>
</feature>
<feature type="region of interest" description="Disordered" evidence="1">
    <location>
        <begin position="375"/>
        <end position="403"/>
    </location>
</feature>
<gene>
    <name evidence="2" type="ORF">GFSPODELE1_LOCUS9994</name>
</gene>
<dbReference type="Proteomes" id="UP001497453">
    <property type="component" value="Chromosome 8"/>
</dbReference>
<feature type="compositionally biased region" description="Acidic residues" evidence="1">
    <location>
        <begin position="392"/>
        <end position="401"/>
    </location>
</feature>
<feature type="region of interest" description="Disordered" evidence="1">
    <location>
        <begin position="105"/>
        <end position="127"/>
    </location>
</feature>
<feature type="region of interest" description="Disordered" evidence="1">
    <location>
        <begin position="823"/>
        <end position="894"/>
    </location>
</feature>
<evidence type="ECO:0000313" key="3">
    <source>
        <dbReference type="Proteomes" id="UP001497453"/>
    </source>
</evidence>
<feature type="region of interest" description="Disordered" evidence="1">
    <location>
        <begin position="642"/>
        <end position="744"/>
    </location>
</feature>
<feature type="compositionally biased region" description="Polar residues" evidence="1">
    <location>
        <begin position="176"/>
        <end position="185"/>
    </location>
</feature>
<organism evidence="2 3">
    <name type="scientific">Somion occarium</name>
    <dbReference type="NCBI Taxonomy" id="3059160"/>
    <lineage>
        <taxon>Eukaryota</taxon>
        <taxon>Fungi</taxon>
        <taxon>Dikarya</taxon>
        <taxon>Basidiomycota</taxon>
        <taxon>Agaricomycotina</taxon>
        <taxon>Agaricomycetes</taxon>
        <taxon>Polyporales</taxon>
        <taxon>Cerrenaceae</taxon>
        <taxon>Somion</taxon>
    </lineage>
</organism>
<feature type="compositionally biased region" description="Basic residues" evidence="1">
    <location>
        <begin position="874"/>
        <end position="884"/>
    </location>
</feature>
<feature type="compositionally biased region" description="Basic and acidic residues" evidence="1">
    <location>
        <begin position="257"/>
        <end position="267"/>
    </location>
</feature>
<feature type="compositionally biased region" description="Basic residues" evidence="1">
    <location>
        <begin position="157"/>
        <end position="171"/>
    </location>
</feature>
<evidence type="ECO:0000313" key="2">
    <source>
        <dbReference type="EMBL" id="CAL1714954.1"/>
    </source>
</evidence>
<evidence type="ECO:0000256" key="1">
    <source>
        <dbReference type="SAM" id="MobiDB-lite"/>
    </source>
</evidence>
<protein>
    <submittedName>
        <fullName evidence="2">Uncharacterized protein</fullName>
    </submittedName>
</protein>
<accession>A0ABP1E7X2</accession>
<feature type="compositionally biased region" description="Low complexity" evidence="1">
    <location>
        <begin position="211"/>
        <end position="231"/>
    </location>
</feature>
<feature type="compositionally biased region" description="Basic and acidic residues" evidence="1">
    <location>
        <begin position="647"/>
        <end position="663"/>
    </location>
</feature>
<feature type="region of interest" description="Disordered" evidence="1">
    <location>
        <begin position="150"/>
        <end position="360"/>
    </location>
</feature>
<name>A0ABP1E7X2_9APHY</name>
<feature type="compositionally biased region" description="Acidic residues" evidence="1">
    <location>
        <begin position="287"/>
        <end position="296"/>
    </location>
</feature>
<feature type="compositionally biased region" description="Basic and acidic residues" evidence="1">
    <location>
        <begin position="1"/>
        <end position="12"/>
    </location>
</feature>
<keyword evidence="3" id="KW-1185">Reference proteome</keyword>
<reference evidence="3" key="1">
    <citation type="submission" date="2024-04" db="EMBL/GenBank/DDBJ databases">
        <authorList>
            <person name="Shaw F."/>
            <person name="Minotto A."/>
        </authorList>
    </citation>
    <scope>NUCLEOTIDE SEQUENCE [LARGE SCALE GENOMIC DNA]</scope>
</reference>
<feature type="compositionally biased region" description="Basic and acidic residues" evidence="1">
    <location>
        <begin position="790"/>
        <end position="802"/>
    </location>
</feature>
<feature type="compositionally biased region" description="Basic residues" evidence="1">
    <location>
        <begin position="841"/>
        <end position="867"/>
    </location>
</feature>